<dbReference type="InterPro" id="IPR011006">
    <property type="entry name" value="CheY-like_superfamily"/>
</dbReference>
<protein>
    <submittedName>
        <fullName evidence="3">Response regulator receiver protein</fullName>
    </submittedName>
</protein>
<accession>A7I9B6</accession>
<evidence type="ECO:0000259" key="2">
    <source>
        <dbReference type="PROSITE" id="PS50110"/>
    </source>
</evidence>
<evidence type="ECO:0000256" key="1">
    <source>
        <dbReference type="PROSITE-ProRule" id="PRU00169"/>
    </source>
</evidence>
<dbReference type="RefSeq" id="WP_012107378.1">
    <property type="nucleotide sequence ID" value="NC_009712.1"/>
</dbReference>
<reference evidence="4" key="1">
    <citation type="journal article" date="2015" name="Microbiology">
        <title>Genome of Methanoregula boonei 6A8 reveals adaptations to oligotrophic peatland environments.</title>
        <authorList>
            <person name="Braeuer S."/>
            <person name="Cadillo-Quiroz H."/>
            <person name="Kyrpides N."/>
            <person name="Woyke T."/>
            <person name="Goodwin L."/>
            <person name="Detter C."/>
            <person name="Podell S."/>
            <person name="Yavitt J.B."/>
            <person name="Zinder S.H."/>
        </authorList>
    </citation>
    <scope>NUCLEOTIDE SEQUENCE [LARGE SCALE GENOMIC DNA]</scope>
    <source>
        <strain evidence="4">DSM 21154 / JCM 14090 / 6A8</strain>
    </source>
</reference>
<dbReference type="SMART" id="SM00448">
    <property type="entry name" value="REC"/>
    <property type="match status" value="1"/>
</dbReference>
<proteinExistence type="predicted"/>
<dbReference type="STRING" id="456442.Mboo_1811"/>
<dbReference type="PANTHER" id="PTHR44520">
    <property type="entry name" value="RESPONSE REGULATOR RCP1-RELATED"/>
    <property type="match status" value="1"/>
</dbReference>
<dbReference type="KEGG" id="mbn:Mboo_1811"/>
<dbReference type="EMBL" id="CP000780">
    <property type="protein sequence ID" value="ABS56327.1"/>
    <property type="molecule type" value="Genomic_DNA"/>
</dbReference>
<dbReference type="OrthoDB" id="9652at2157"/>
<feature type="modified residue" description="4-aspartylphosphate" evidence="1">
    <location>
        <position position="72"/>
    </location>
</feature>
<sequence length="153" mass="17154">MAESQGDPPVILLVEDNEAHAELVMRSFRELDIENVIFHVSDGQQALDFLHNKGGFAKTAETNPRPHLVLLDLRLPKVDGLDVLREIKKTPGLQRIPVVILTSSDAENDILRSYDSGANSYVVKPTEFRKFTRVMESLGHYWLGWNVPSCAGE</sequence>
<dbReference type="eggNOG" id="arCOG02589">
    <property type="taxonomic scope" value="Archaea"/>
</dbReference>
<organism evidence="3 4">
    <name type="scientific">Methanoregula boonei (strain DSM 21154 / JCM 14090 / 6A8)</name>
    <dbReference type="NCBI Taxonomy" id="456442"/>
    <lineage>
        <taxon>Archaea</taxon>
        <taxon>Methanobacteriati</taxon>
        <taxon>Methanobacteriota</taxon>
        <taxon>Stenosarchaea group</taxon>
        <taxon>Methanomicrobia</taxon>
        <taxon>Methanomicrobiales</taxon>
        <taxon>Methanoregulaceae</taxon>
        <taxon>Methanoregula</taxon>
    </lineage>
</organism>
<dbReference type="InterPro" id="IPR052893">
    <property type="entry name" value="TCS_response_regulator"/>
</dbReference>
<dbReference type="Pfam" id="PF00072">
    <property type="entry name" value="Response_reg"/>
    <property type="match status" value="1"/>
</dbReference>
<dbReference type="Gene3D" id="3.40.50.2300">
    <property type="match status" value="1"/>
</dbReference>
<name>A7I9B6_METB6</name>
<dbReference type="GeneID" id="5411445"/>
<dbReference type="SUPFAM" id="SSF52172">
    <property type="entry name" value="CheY-like"/>
    <property type="match status" value="1"/>
</dbReference>
<dbReference type="InterPro" id="IPR001789">
    <property type="entry name" value="Sig_transdc_resp-reg_receiver"/>
</dbReference>
<dbReference type="GO" id="GO:0000160">
    <property type="term" value="P:phosphorelay signal transduction system"/>
    <property type="evidence" value="ECO:0007669"/>
    <property type="project" value="InterPro"/>
</dbReference>
<dbReference type="Proteomes" id="UP000002408">
    <property type="component" value="Chromosome"/>
</dbReference>
<evidence type="ECO:0000313" key="4">
    <source>
        <dbReference type="Proteomes" id="UP000002408"/>
    </source>
</evidence>
<dbReference type="AlphaFoldDB" id="A7I9B6"/>
<dbReference type="HOGENOM" id="CLU_000445_69_17_2"/>
<evidence type="ECO:0000313" key="3">
    <source>
        <dbReference type="EMBL" id="ABS56327.1"/>
    </source>
</evidence>
<keyword evidence="4" id="KW-1185">Reference proteome</keyword>
<gene>
    <name evidence="3" type="ordered locus">Mboo_1811</name>
</gene>
<dbReference type="PROSITE" id="PS50110">
    <property type="entry name" value="RESPONSE_REGULATORY"/>
    <property type="match status" value="1"/>
</dbReference>
<feature type="domain" description="Response regulatory" evidence="2">
    <location>
        <begin position="10"/>
        <end position="139"/>
    </location>
</feature>
<keyword evidence="1" id="KW-0597">Phosphoprotein</keyword>
<dbReference type="CDD" id="cd17557">
    <property type="entry name" value="REC_Rcp-like"/>
    <property type="match status" value="1"/>
</dbReference>